<dbReference type="SUPFAM" id="SSF52540">
    <property type="entry name" value="P-loop containing nucleoside triphosphate hydrolases"/>
    <property type="match status" value="1"/>
</dbReference>
<dbReference type="Pfam" id="PF00270">
    <property type="entry name" value="DEAD"/>
    <property type="match status" value="1"/>
</dbReference>
<dbReference type="CDD" id="cd18791">
    <property type="entry name" value="SF2_C_RHA"/>
    <property type="match status" value="1"/>
</dbReference>
<evidence type="ECO:0000313" key="9">
    <source>
        <dbReference type="Proteomes" id="UP001211907"/>
    </source>
</evidence>
<dbReference type="Gene3D" id="3.40.50.300">
    <property type="entry name" value="P-loop containing nucleotide triphosphate hydrolases"/>
    <property type="match status" value="2"/>
</dbReference>
<feature type="domain" description="Helicase C-terminal" evidence="7">
    <location>
        <begin position="323"/>
        <end position="491"/>
    </location>
</feature>
<dbReference type="SMART" id="SM00847">
    <property type="entry name" value="HA2"/>
    <property type="match status" value="1"/>
</dbReference>
<dbReference type="InterPro" id="IPR014001">
    <property type="entry name" value="Helicase_ATP-bd"/>
</dbReference>
<organism evidence="8 9">
    <name type="scientific">Physocladia obscura</name>
    <dbReference type="NCBI Taxonomy" id="109957"/>
    <lineage>
        <taxon>Eukaryota</taxon>
        <taxon>Fungi</taxon>
        <taxon>Fungi incertae sedis</taxon>
        <taxon>Chytridiomycota</taxon>
        <taxon>Chytridiomycota incertae sedis</taxon>
        <taxon>Chytridiomycetes</taxon>
        <taxon>Chytridiales</taxon>
        <taxon>Chytriomycetaceae</taxon>
        <taxon>Physocladia</taxon>
    </lineage>
</organism>
<reference evidence="8" key="1">
    <citation type="submission" date="2020-05" db="EMBL/GenBank/DDBJ databases">
        <title>Phylogenomic resolution of chytrid fungi.</title>
        <authorList>
            <person name="Stajich J.E."/>
            <person name="Amses K."/>
            <person name="Simmons R."/>
            <person name="Seto K."/>
            <person name="Myers J."/>
            <person name="Bonds A."/>
            <person name="Quandt C.A."/>
            <person name="Barry K."/>
            <person name="Liu P."/>
            <person name="Grigoriev I."/>
            <person name="Longcore J.E."/>
            <person name="James T.Y."/>
        </authorList>
    </citation>
    <scope>NUCLEOTIDE SEQUENCE</scope>
    <source>
        <strain evidence="8">JEL0513</strain>
    </source>
</reference>
<dbReference type="InterPro" id="IPR011545">
    <property type="entry name" value="DEAD/DEAH_box_helicase_dom"/>
</dbReference>
<dbReference type="FunFam" id="3.40.50.300:FF:004714">
    <property type="entry name" value="DEAD/DEAH box helicase"/>
    <property type="match status" value="1"/>
</dbReference>
<evidence type="ECO:0000259" key="6">
    <source>
        <dbReference type="PROSITE" id="PS51192"/>
    </source>
</evidence>
<dbReference type="Pfam" id="PF00271">
    <property type="entry name" value="Helicase_C"/>
    <property type="match status" value="1"/>
</dbReference>
<dbReference type="Pfam" id="PF07717">
    <property type="entry name" value="OB_NTP_bind"/>
    <property type="match status" value="1"/>
</dbReference>
<feature type="domain" description="Helicase ATP-binding" evidence="6">
    <location>
        <begin position="107"/>
        <end position="267"/>
    </location>
</feature>
<dbReference type="EMBL" id="JADGJH010000471">
    <property type="protein sequence ID" value="KAJ3128296.1"/>
    <property type="molecule type" value="Genomic_DNA"/>
</dbReference>
<feature type="compositionally biased region" description="Acidic residues" evidence="5">
    <location>
        <begin position="765"/>
        <end position="774"/>
    </location>
</feature>
<dbReference type="GO" id="GO:0004386">
    <property type="term" value="F:helicase activity"/>
    <property type="evidence" value="ECO:0007669"/>
    <property type="project" value="UniProtKB-KW"/>
</dbReference>
<dbReference type="PANTHER" id="PTHR18934:SF221">
    <property type="entry name" value="ATP-DEPENDENT RNA HELICASE DHX34-RELATED"/>
    <property type="match status" value="1"/>
</dbReference>
<dbReference type="PROSITE" id="PS51192">
    <property type="entry name" value="HELICASE_ATP_BIND_1"/>
    <property type="match status" value="1"/>
</dbReference>
<keyword evidence="2" id="KW-0378">Hydrolase</keyword>
<dbReference type="GO" id="GO:0003723">
    <property type="term" value="F:RNA binding"/>
    <property type="evidence" value="ECO:0007669"/>
    <property type="project" value="TreeGrafter"/>
</dbReference>
<comment type="caution">
    <text evidence="8">The sequence shown here is derived from an EMBL/GenBank/DDBJ whole genome shotgun (WGS) entry which is preliminary data.</text>
</comment>
<evidence type="ECO:0000256" key="3">
    <source>
        <dbReference type="ARBA" id="ARBA00022806"/>
    </source>
</evidence>
<feature type="region of interest" description="Disordered" evidence="5">
    <location>
        <begin position="671"/>
        <end position="718"/>
    </location>
</feature>
<dbReference type="GO" id="GO:0016787">
    <property type="term" value="F:hydrolase activity"/>
    <property type="evidence" value="ECO:0007669"/>
    <property type="project" value="UniProtKB-KW"/>
</dbReference>
<dbReference type="SMART" id="SM00490">
    <property type="entry name" value="HELICc"/>
    <property type="match status" value="1"/>
</dbReference>
<dbReference type="FunFam" id="3.40.50.300:FF:000725">
    <property type="entry name" value="probable ATP-dependent RNA helicase DHX34"/>
    <property type="match status" value="1"/>
</dbReference>
<dbReference type="Gene3D" id="1.20.120.1080">
    <property type="match status" value="1"/>
</dbReference>
<dbReference type="PANTHER" id="PTHR18934">
    <property type="entry name" value="ATP-DEPENDENT RNA HELICASE"/>
    <property type="match status" value="1"/>
</dbReference>
<sequence>MQMPIWGRHGDRVLFGPEGAALFRRHSAEYGDFRDFFAKFKERATAKKDAQQNNANASNDVEAEVSLARQGLKLFVEYQAKRVVAAQQKIAKDRASLPIKAYEAQIVASVRENPVVLIAADTGAGKSTQVPQFLLAAGFTNIACTQPRRIACYSLARRVSFESLNIYGSEIAYQVRFEGTRTAKTKILFLTEGLLLRQFAANPTLSAYNVIIVDEVHERHVTGDFLLGVLKRIVAARPDLRIVLMSATINATLFSTYFDAPVIEVPGRMFPVKVEYLPVAPEEDANLVNERLVNERKKAGIVVSIQAKPGKIRTEPYLRILERIDQLVPAHERGDLLVFLSGMNEITALSDDLRAYASSTRRWIILKLHSSLSVQEQEKVFDVSPPGIRKCILSTNIAETSVTIDGVRFIVDSGRVKETSFDSATRLSRLSEFWISQSSAKQRTGRAGRTGPGECFRFYTQREFDNLNEFPVPEILRTPLEPLLLQTMAYGLGDPREFDFIERPSRDAVESALIALKGLGAVEDVVDAAPDVWNKSNGVFAAQRERLTPLGRILAVFPMDIVLGKMLVLGSISDVVDATIVMAAALTVPNPFVRVAPNRMDIEENRKSLQSDYGDSFTLMNLFSDWLKVKADGRESSKNWCRRYGVEEQRLYEMVKLKTQFEQVLAQYLGREGEEENEDSDDEGTHRYYSGKKRKISNSHGKTEKKQARNESGVETVEDEEEKLRRKMFWKDPAYIKRREQQLLLEQQKRAQSSGRRKFLKFEDGDQDETDIPADEEKEKPEAKQNEIEDFSVHHLEFSLKHNAAALLNKSDTANLTKRDANLLRLVCCSGLYPHIAIADESNAFKPSSEQVYHTKTKRFVKMLPTSVFSFKPELLHPKEMVLPTLIKGSESADLNETLDTIRPKLQITELLCYLELLETNKPYLTNVIRVVAAPNAQKAERIIVLSNWLRTAWDHVMGRRLKNVHPGLSLQREDDITEGTDDDDSELEIMGTSVRTHDRSIAVGSGAGGNGGHSEKHELKEEAGDEREIIKKGLRKRVAGDWSDFGFIPVSVRRIRYDWQMGTTQLRDGTEEDGSTGLVSEGGGDVLASQDFEDLTEYDLSRHLGEFLDIDFQCSVERLRMQDVENWFGYDPFKDESTSFKSSVFTSAAVTAPPTFKGEIRITPHMHYFVSNPTSIKSLTTKQRTRLELVGPRVVSVSHSEYCDKETNVPPPPQFSMHEDDGGSSLGNINVGEYEKTAPGGADPVVVGCAPPEVGNRKLMHCKNCDDEYLVTVVEFLRHRKLCGKK</sequence>
<dbReference type="GO" id="GO:0005524">
    <property type="term" value="F:ATP binding"/>
    <property type="evidence" value="ECO:0007669"/>
    <property type="project" value="UniProtKB-KW"/>
</dbReference>
<keyword evidence="3" id="KW-0347">Helicase</keyword>
<evidence type="ECO:0000313" key="8">
    <source>
        <dbReference type="EMBL" id="KAJ3128296.1"/>
    </source>
</evidence>
<feature type="compositionally biased region" description="Acidic residues" evidence="5">
    <location>
        <begin position="673"/>
        <end position="682"/>
    </location>
</feature>
<feature type="compositionally biased region" description="Basic and acidic residues" evidence="5">
    <location>
        <begin position="1014"/>
        <end position="1024"/>
    </location>
</feature>
<evidence type="ECO:0000256" key="2">
    <source>
        <dbReference type="ARBA" id="ARBA00022801"/>
    </source>
</evidence>
<evidence type="ECO:0000259" key="7">
    <source>
        <dbReference type="PROSITE" id="PS51194"/>
    </source>
</evidence>
<evidence type="ECO:0000256" key="1">
    <source>
        <dbReference type="ARBA" id="ARBA00022741"/>
    </source>
</evidence>
<dbReference type="PROSITE" id="PS51194">
    <property type="entry name" value="HELICASE_CTER"/>
    <property type="match status" value="1"/>
</dbReference>
<keyword evidence="1" id="KW-0547">Nucleotide-binding</keyword>
<evidence type="ECO:0000256" key="4">
    <source>
        <dbReference type="ARBA" id="ARBA00022840"/>
    </source>
</evidence>
<keyword evidence="9" id="KW-1185">Reference proteome</keyword>
<protein>
    <submittedName>
        <fullName evidence="8">DEAH (Asp-Glu-Ala-His) box polypeptide 34</fullName>
    </submittedName>
</protein>
<dbReference type="Proteomes" id="UP001211907">
    <property type="component" value="Unassembled WGS sequence"/>
</dbReference>
<name>A0AAD5XI27_9FUNG</name>
<accession>A0AAD5XI27</accession>
<feature type="region of interest" description="Disordered" evidence="5">
    <location>
        <begin position="1002"/>
        <end position="1024"/>
    </location>
</feature>
<dbReference type="SMART" id="SM00487">
    <property type="entry name" value="DEXDc"/>
    <property type="match status" value="1"/>
</dbReference>
<feature type="compositionally biased region" description="Basic and acidic residues" evidence="5">
    <location>
        <begin position="775"/>
        <end position="784"/>
    </location>
</feature>
<proteinExistence type="predicted"/>
<dbReference type="InterPro" id="IPR027417">
    <property type="entry name" value="P-loop_NTPase"/>
</dbReference>
<dbReference type="InterPro" id="IPR001650">
    <property type="entry name" value="Helicase_C-like"/>
</dbReference>
<gene>
    <name evidence="8" type="primary">DHX34</name>
    <name evidence="8" type="ORF">HK100_009248</name>
</gene>
<keyword evidence="4" id="KW-0067">ATP-binding</keyword>
<feature type="region of interest" description="Disordered" evidence="5">
    <location>
        <begin position="755"/>
        <end position="784"/>
    </location>
</feature>
<dbReference type="Pfam" id="PF21010">
    <property type="entry name" value="HA2_C"/>
    <property type="match status" value="1"/>
</dbReference>
<evidence type="ECO:0000256" key="5">
    <source>
        <dbReference type="SAM" id="MobiDB-lite"/>
    </source>
</evidence>
<dbReference type="InterPro" id="IPR011709">
    <property type="entry name" value="DEAD-box_helicase_OB_fold"/>
</dbReference>
<dbReference type="InterPro" id="IPR007502">
    <property type="entry name" value="Helicase-assoc_dom"/>
</dbReference>